<dbReference type="InterPro" id="IPR015814">
    <property type="entry name" value="Pgluconate_DH_NAD-bd_C"/>
</dbReference>
<dbReference type="Pfam" id="PF09130">
    <property type="entry name" value="DUF1932"/>
    <property type="match status" value="1"/>
</dbReference>
<evidence type="ECO:0000256" key="1">
    <source>
        <dbReference type="SAM" id="MobiDB-lite"/>
    </source>
</evidence>
<dbReference type="GeneID" id="81355256"/>
<name>A0A9W9FN37_9EURO</name>
<reference evidence="3" key="2">
    <citation type="journal article" date="2023" name="IMA Fungus">
        <title>Comparative genomic study of the Penicillium genus elucidates a diverse pangenome and 15 lateral gene transfer events.</title>
        <authorList>
            <person name="Petersen C."/>
            <person name="Sorensen T."/>
            <person name="Nielsen M.R."/>
            <person name="Sondergaard T.E."/>
            <person name="Sorensen J.L."/>
            <person name="Fitzpatrick D.A."/>
            <person name="Frisvad J.C."/>
            <person name="Nielsen K.L."/>
        </authorList>
    </citation>
    <scope>NUCLEOTIDE SEQUENCE</scope>
    <source>
        <strain evidence="3">IBT 30761</strain>
    </source>
</reference>
<dbReference type="EMBL" id="JAPQKI010000004">
    <property type="protein sequence ID" value="KAJ5103254.1"/>
    <property type="molecule type" value="Genomic_DNA"/>
</dbReference>
<sequence>MAKLLQVHGYRVVIVGEGRSEDTLARIRAVAIEALPTDQDLVIQVDYILSIVPPRNALDTATRIAGVCRQPETESRRRSLTDINGHASRSPLNFLDLNTRPSRLAEETRALFADPTTATSGTVRCHFLDGGIIGGPPAQQADGTWKRPSVVVSGVVGEGRQAPHTFAPLAAVLKVKIATERIGAAPTLKFSFAALCRSGKRSHGAVDPVLLHGSAGGAAAGTLAHLDEYSPATAALSRSGVVGMSPKAYRWEEMRGIGVTLDREGGWDGVGERVYGVIAEGVSHGGGRDDPRTGTSRAADTRTQCERRCRYYCQVLPMRTSTAKTWS</sequence>
<dbReference type="Gene3D" id="3.40.50.720">
    <property type="entry name" value="NAD(P)-binding Rossmann-like Domain"/>
    <property type="match status" value="1"/>
</dbReference>
<dbReference type="AlphaFoldDB" id="A0A9W9FN37"/>
<dbReference type="OrthoDB" id="9988102at2759"/>
<protein>
    <submittedName>
        <fullName evidence="3">Dehydrogenase multihelical</fullName>
    </submittedName>
</protein>
<dbReference type="RefSeq" id="XP_056476634.1">
    <property type="nucleotide sequence ID" value="XM_056616277.1"/>
</dbReference>
<feature type="domain" description="Phosphogluconate dehydrogenase NAD-binding putative C-terminal" evidence="2">
    <location>
        <begin position="219"/>
        <end position="279"/>
    </location>
</feature>
<comment type="caution">
    <text evidence="3">The sequence shown here is derived from an EMBL/GenBank/DDBJ whole genome shotgun (WGS) entry which is preliminary data.</text>
</comment>
<dbReference type="Proteomes" id="UP001149074">
    <property type="component" value="Unassembled WGS sequence"/>
</dbReference>
<organism evidence="3 4">
    <name type="scientific">Penicillium argentinense</name>
    <dbReference type="NCBI Taxonomy" id="1131581"/>
    <lineage>
        <taxon>Eukaryota</taxon>
        <taxon>Fungi</taxon>
        <taxon>Dikarya</taxon>
        <taxon>Ascomycota</taxon>
        <taxon>Pezizomycotina</taxon>
        <taxon>Eurotiomycetes</taxon>
        <taxon>Eurotiomycetidae</taxon>
        <taxon>Eurotiales</taxon>
        <taxon>Aspergillaceae</taxon>
        <taxon>Penicillium</taxon>
    </lineage>
</organism>
<evidence type="ECO:0000313" key="3">
    <source>
        <dbReference type="EMBL" id="KAJ5103254.1"/>
    </source>
</evidence>
<evidence type="ECO:0000259" key="2">
    <source>
        <dbReference type="Pfam" id="PF09130"/>
    </source>
</evidence>
<accession>A0A9W9FN37</accession>
<gene>
    <name evidence="3" type="ORF">N7532_003783</name>
</gene>
<keyword evidence="4" id="KW-1185">Reference proteome</keyword>
<evidence type="ECO:0000313" key="4">
    <source>
        <dbReference type="Proteomes" id="UP001149074"/>
    </source>
</evidence>
<proteinExistence type="predicted"/>
<reference evidence="3" key="1">
    <citation type="submission" date="2022-11" db="EMBL/GenBank/DDBJ databases">
        <authorList>
            <person name="Petersen C."/>
        </authorList>
    </citation>
    <scope>NUCLEOTIDE SEQUENCE</scope>
    <source>
        <strain evidence="3">IBT 30761</strain>
    </source>
</reference>
<feature type="region of interest" description="Disordered" evidence="1">
    <location>
        <begin position="281"/>
        <end position="300"/>
    </location>
</feature>